<evidence type="ECO:0000256" key="10">
    <source>
        <dbReference type="PIRSR" id="PIRSR602401-1"/>
    </source>
</evidence>
<evidence type="ECO:0000256" key="4">
    <source>
        <dbReference type="ARBA" id="ARBA00022692"/>
    </source>
</evidence>
<evidence type="ECO:0000256" key="2">
    <source>
        <dbReference type="ARBA" id="ARBA00010617"/>
    </source>
</evidence>
<dbReference type="PROSITE" id="PS00086">
    <property type="entry name" value="CYTOCHROME_P450"/>
    <property type="match status" value="1"/>
</dbReference>
<feature type="binding site" description="axial binding residue" evidence="10">
    <location>
        <position position="470"/>
    </location>
    <ligand>
        <name>heme</name>
        <dbReference type="ChEBI" id="CHEBI:30413"/>
    </ligand>
    <ligandPart>
        <name>Fe</name>
        <dbReference type="ChEBI" id="CHEBI:18248"/>
    </ligandPart>
</feature>
<evidence type="ECO:0000256" key="11">
    <source>
        <dbReference type="RuleBase" id="RU000461"/>
    </source>
</evidence>
<keyword evidence="9 13" id="KW-0472">Membrane</keyword>
<dbReference type="GO" id="GO:0016705">
    <property type="term" value="F:oxidoreductase activity, acting on paired donors, with incorporation or reduction of molecular oxygen"/>
    <property type="evidence" value="ECO:0007669"/>
    <property type="project" value="InterPro"/>
</dbReference>
<evidence type="ECO:0000256" key="12">
    <source>
        <dbReference type="SAM" id="MobiDB-lite"/>
    </source>
</evidence>
<comment type="cofactor">
    <cofactor evidence="10">
        <name>heme</name>
        <dbReference type="ChEBI" id="CHEBI:30413"/>
    </cofactor>
</comment>
<dbReference type="Pfam" id="PF00067">
    <property type="entry name" value="p450"/>
    <property type="match status" value="1"/>
</dbReference>
<keyword evidence="3 10" id="KW-0349">Heme</keyword>
<evidence type="ECO:0000256" key="13">
    <source>
        <dbReference type="SAM" id="Phobius"/>
    </source>
</evidence>
<proteinExistence type="inferred from homology"/>
<dbReference type="GO" id="GO:0016020">
    <property type="term" value="C:membrane"/>
    <property type="evidence" value="ECO:0007669"/>
    <property type="project" value="UniProtKB-SubCell"/>
</dbReference>
<dbReference type="PANTHER" id="PTHR47947:SF62">
    <property type="entry name" value="CYTOCHROME P450, FAMILY 81, SUBFAMILY D, POLYPEPTIDE 5"/>
    <property type="match status" value="1"/>
</dbReference>
<dbReference type="PRINTS" id="PR00463">
    <property type="entry name" value="EP450I"/>
</dbReference>
<keyword evidence="6 13" id="KW-1133">Transmembrane helix</keyword>
<keyword evidence="15" id="KW-1185">Reference proteome</keyword>
<sequence>MGAVYIIVTGLALFLPLFLVIKNLFFSGEVTSPEMKLPPIPPSLPILGHLHHLKKPLHKSLARLSAAHGPILLLRFGIRPVLSVSSADLADECFTTNDLAFAGRPLFPSSRLTSYDHTAIPLATYGPDWNDMRRVATVEALSGSRLAFFSDVRAEEARALARSLFGEFSVEGFSKVELRPRLFGLAMNVMMRVIAGKRYYGDKAGEAEAQRFREAVKEALSLAGASNVRDFLPGAIGWIAGRGVKRRLARLHRYRDGFFQGLIDEQRRKRREEEDEGAAEKEEERSHRTVADALLTMQEEQPEKYTDRFIKALFLSLLSGGTDTVSGTVEWAMALLMNNPEKMEKARREIDDEVGSRHGRLVRESDLPNLPYLHCIIKETLRLYPIGPLLPHESLQPCKLGGYDIPRGTMLLVNVYLIQRDPKIWPEPAKFLPERFKEDIVENSYTDEQAAGTMILMKMMLPFGMGRRRCPGEALAMKEVGLVLGTLLQCFEWRRVGEDEVSMEEGSGLTMPRAHPLQAMCKPRECMIRVLSQL</sequence>
<dbReference type="STRING" id="1088818.A0A2I0APP5"/>
<evidence type="ECO:0000256" key="9">
    <source>
        <dbReference type="ARBA" id="ARBA00023136"/>
    </source>
</evidence>
<evidence type="ECO:0000313" key="15">
    <source>
        <dbReference type="Proteomes" id="UP000236161"/>
    </source>
</evidence>
<evidence type="ECO:0000256" key="7">
    <source>
        <dbReference type="ARBA" id="ARBA00023002"/>
    </source>
</evidence>
<dbReference type="InterPro" id="IPR017972">
    <property type="entry name" value="Cyt_P450_CS"/>
</dbReference>
<evidence type="ECO:0000256" key="6">
    <source>
        <dbReference type="ARBA" id="ARBA00022989"/>
    </source>
</evidence>
<evidence type="ECO:0000256" key="1">
    <source>
        <dbReference type="ARBA" id="ARBA00004167"/>
    </source>
</evidence>
<keyword evidence="8 10" id="KW-0408">Iron</keyword>
<dbReference type="InterPro" id="IPR001128">
    <property type="entry name" value="Cyt_P450"/>
</dbReference>
<evidence type="ECO:0000256" key="3">
    <source>
        <dbReference type="ARBA" id="ARBA00022617"/>
    </source>
</evidence>
<keyword evidence="11" id="KW-0503">Monooxygenase</keyword>
<dbReference type="PANTHER" id="PTHR47947">
    <property type="entry name" value="CYTOCHROME P450 82C3-RELATED"/>
    <property type="match status" value="1"/>
</dbReference>
<evidence type="ECO:0000256" key="8">
    <source>
        <dbReference type="ARBA" id="ARBA00023004"/>
    </source>
</evidence>
<feature type="compositionally biased region" description="Basic and acidic residues" evidence="12">
    <location>
        <begin position="278"/>
        <end position="289"/>
    </location>
</feature>
<dbReference type="FunFam" id="1.10.630.10:FF:000026">
    <property type="entry name" value="Cytochrome P450 82C4"/>
    <property type="match status" value="1"/>
</dbReference>
<evidence type="ECO:0000313" key="14">
    <source>
        <dbReference type="EMBL" id="PKA57446.1"/>
    </source>
</evidence>
<dbReference type="GO" id="GO:0004497">
    <property type="term" value="F:monooxygenase activity"/>
    <property type="evidence" value="ECO:0007669"/>
    <property type="project" value="UniProtKB-KW"/>
</dbReference>
<reference evidence="14 15" key="1">
    <citation type="journal article" date="2017" name="Nature">
        <title>The Apostasia genome and the evolution of orchids.</title>
        <authorList>
            <person name="Zhang G.Q."/>
            <person name="Liu K.W."/>
            <person name="Li Z."/>
            <person name="Lohaus R."/>
            <person name="Hsiao Y.Y."/>
            <person name="Niu S.C."/>
            <person name="Wang J.Y."/>
            <person name="Lin Y.C."/>
            <person name="Xu Q."/>
            <person name="Chen L.J."/>
            <person name="Yoshida K."/>
            <person name="Fujiwara S."/>
            <person name="Wang Z.W."/>
            <person name="Zhang Y.Q."/>
            <person name="Mitsuda N."/>
            <person name="Wang M."/>
            <person name="Liu G.H."/>
            <person name="Pecoraro L."/>
            <person name="Huang H.X."/>
            <person name="Xiao X.J."/>
            <person name="Lin M."/>
            <person name="Wu X.Y."/>
            <person name="Wu W.L."/>
            <person name="Chen Y.Y."/>
            <person name="Chang S.B."/>
            <person name="Sakamoto S."/>
            <person name="Ohme-Takagi M."/>
            <person name="Yagi M."/>
            <person name="Zeng S.J."/>
            <person name="Shen C.Y."/>
            <person name="Yeh C.M."/>
            <person name="Luo Y.B."/>
            <person name="Tsai W.C."/>
            <person name="Van de Peer Y."/>
            <person name="Liu Z.J."/>
        </authorList>
    </citation>
    <scope>NUCLEOTIDE SEQUENCE [LARGE SCALE GENOMIC DNA]</scope>
    <source>
        <strain evidence="15">cv. Shenzhen</strain>
        <tissue evidence="14">Stem</tissue>
    </source>
</reference>
<comment type="similarity">
    <text evidence="2 11">Belongs to the cytochrome P450 family.</text>
</comment>
<feature type="region of interest" description="Disordered" evidence="12">
    <location>
        <begin position="269"/>
        <end position="289"/>
    </location>
</feature>
<feature type="transmembrane region" description="Helical" evidence="13">
    <location>
        <begin position="6"/>
        <end position="26"/>
    </location>
</feature>
<evidence type="ECO:0000256" key="5">
    <source>
        <dbReference type="ARBA" id="ARBA00022723"/>
    </source>
</evidence>
<dbReference type="PRINTS" id="PR00385">
    <property type="entry name" value="P450"/>
</dbReference>
<protein>
    <submittedName>
        <fullName evidence="14">Isoflavone 2'-hydroxylase</fullName>
    </submittedName>
</protein>
<dbReference type="InterPro" id="IPR002401">
    <property type="entry name" value="Cyt_P450_E_grp-I"/>
</dbReference>
<dbReference type="SUPFAM" id="SSF48264">
    <property type="entry name" value="Cytochrome P450"/>
    <property type="match status" value="1"/>
</dbReference>
<dbReference type="InterPro" id="IPR050651">
    <property type="entry name" value="Plant_Cytochrome_P450_Monoox"/>
</dbReference>
<keyword evidence="5 10" id="KW-0479">Metal-binding</keyword>
<organism evidence="14 15">
    <name type="scientific">Apostasia shenzhenica</name>
    <dbReference type="NCBI Taxonomy" id="1088818"/>
    <lineage>
        <taxon>Eukaryota</taxon>
        <taxon>Viridiplantae</taxon>
        <taxon>Streptophyta</taxon>
        <taxon>Embryophyta</taxon>
        <taxon>Tracheophyta</taxon>
        <taxon>Spermatophyta</taxon>
        <taxon>Magnoliopsida</taxon>
        <taxon>Liliopsida</taxon>
        <taxon>Asparagales</taxon>
        <taxon>Orchidaceae</taxon>
        <taxon>Apostasioideae</taxon>
        <taxon>Apostasia</taxon>
    </lineage>
</organism>
<dbReference type="GO" id="GO:0005506">
    <property type="term" value="F:iron ion binding"/>
    <property type="evidence" value="ECO:0007669"/>
    <property type="project" value="InterPro"/>
</dbReference>
<dbReference type="EMBL" id="KZ451968">
    <property type="protein sequence ID" value="PKA57446.1"/>
    <property type="molecule type" value="Genomic_DNA"/>
</dbReference>
<gene>
    <name evidence="14" type="primary">CYP81E1</name>
    <name evidence="14" type="ORF">AXF42_Ash013634</name>
</gene>
<name>A0A2I0APP5_9ASPA</name>
<dbReference type="Gene3D" id="1.10.630.10">
    <property type="entry name" value="Cytochrome P450"/>
    <property type="match status" value="1"/>
</dbReference>
<dbReference type="GO" id="GO:0020037">
    <property type="term" value="F:heme binding"/>
    <property type="evidence" value="ECO:0007669"/>
    <property type="project" value="InterPro"/>
</dbReference>
<dbReference type="AlphaFoldDB" id="A0A2I0APP5"/>
<dbReference type="InterPro" id="IPR036396">
    <property type="entry name" value="Cyt_P450_sf"/>
</dbReference>
<keyword evidence="4 13" id="KW-0812">Transmembrane</keyword>
<accession>A0A2I0APP5</accession>
<keyword evidence="7 11" id="KW-0560">Oxidoreductase</keyword>
<dbReference type="Proteomes" id="UP000236161">
    <property type="component" value="Unassembled WGS sequence"/>
</dbReference>
<dbReference type="OrthoDB" id="1055148at2759"/>
<comment type="subcellular location">
    <subcellularLocation>
        <location evidence="1">Membrane</location>
        <topology evidence="1">Single-pass membrane protein</topology>
    </subcellularLocation>
</comment>